<sequence length="41" mass="4521">MQEENRGMLSKLGCEYLPWTIVVIGIGMVSFATFLGDMLLG</sequence>
<protein>
    <submittedName>
        <fullName evidence="2">Uncharacterized protein</fullName>
    </submittedName>
</protein>
<proteinExistence type="predicted"/>
<dbReference type="EMBL" id="LO017727">
    <property type="protein sequence ID" value="CRH07993.1"/>
    <property type="molecule type" value="Genomic_DNA"/>
</dbReference>
<dbReference type="AlphaFoldDB" id="A0A1S7LNJ5"/>
<gene>
    <name evidence="2" type="ORF">MAGMO_3865</name>
</gene>
<organism evidence="2">
    <name type="scientific">Magnetococcus massalia (strain MO-1)</name>
    <dbReference type="NCBI Taxonomy" id="451514"/>
    <lineage>
        <taxon>Bacteria</taxon>
        <taxon>Pseudomonadati</taxon>
        <taxon>Pseudomonadota</taxon>
        <taxon>Magnetococcia</taxon>
        <taxon>Magnetococcales</taxon>
        <taxon>Magnetococcaceae</taxon>
        <taxon>Magnetococcus</taxon>
    </lineage>
</organism>
<reference evidence="2" key="1">
    <citation type="submission" date="2015-04" db="EMBL/GenBank/DDBJ databases">
        <authorList>
            <person name="Syromyatnikov M.Y."/>
            <person name="Popov V.N."/>
        </authorList>
    </citation>
    <scope>NUCLEOTIDE SEQUENCE</scope>
    <source>
        <strain evidence="2">MO-1</strain>
    </source>
</reference>
<keyword evidence="1" id="KW-0812">Transmembrane</keyword>
<name>A0A1S7LNJ5_MAGMO</name>
<keyword evidence="1" id="KW-1133">Transmembrane helix</keyword>
<evidence type="ECO:0000313" key="2">
    <source>
        <dbReference type="EMBL" id="CRH07993.1"/>
    </source>
</evidence>
<accession>A0A1S7LNJ5</accession>
<feature type="transmembrane region" description="Helical" evidence="1">
    <location>
        <begin position="16"/>
        <end position="40"/>
    </location>
</feature>
<evidence type="ECO:0000256" key="1">
    <source>
        <dbReference type="SAM" id="Phobius"/>
    </source>
</evidence>
<keyword evidence="1" id="KW-0472">Membrane</keyword>